<dbReference type="eggNOG" id="ENOG50317KF">
    <property type="taxonomic scope" value="Bacteria"/>
</dbReference>
<reference evidence="2" key="1">
    <citation type="submission" date="2008-05" db="EMBL/GenBank/DDBJ databases">
        <title>Complete sequence of chromosome1 of Ralstonia pickettii 12J.</title>
        <authorList>
            <consortium name="US DOE Joint Genome Institute"/>
            <person name="Lucas S."/>
            <person name="Copeland A."/>
            <person name="Lapidus A."/>
            <person name="Glavina del Rio T."/>
            <person name="Dalin E."/>
            <person name="Tice H."/>
            <person name="Bruce D."/>
            <person name="Goodwin L."/>
            <person name="Pitluck S."/>
            <person name="Meincke L."/>
            <person name="Brettin T."/>
            <person name="Detter J.C."/>
            <person name="Han C."/>
            <person name="Kuske C.R."/>
            <person name="Schmutz J."/>
            <person name="Larimer F."/>
            <person name="Land M."/>
            <person name="Hauser L."/>
            <person name="Kyrpides N."/>
            <person name="Mikhailova N."/>
            <person name="Marsh T."/>
            <person name="Richardson P."/>
        </authorList>
    </citation>
    <scope>NUCLEOTIDE SEQUENCE</scope>
    <source>
        <strain evidence="2">12J</strain>
    </source>
</reference>
<gene>
    <name evidence="2" type="ordered locus">Rpic_2142</name>
</gene>
<accession>B2U6Z4</accession>
<dbReference type="STRING" id="402626.Rpic_2142"/>
<dbReference type="AlphaFoldDB" id="B2U6Z4"/>
<evidence type="ECO:0000313" key="2">
    <source>
        <dbReference type="EMBL" id="ACD27276.1"/>
    </source>
</evidence>
<dbReference type="KEGG" id="rpi:Rpic_2142"/>
<evidence type="ECO:0008006" key="3">
    <source>
        <dbReference type="Google" id="ProtNLM"/>
    </source>
</evidence>
<keyword evidence="1" id="KW-0812">Transmembrane</keyword>
<organism evidence="2">
    <name type="scientific">Ralstonia pickettii (strain 12J)</name>
    <dbReference type="NCBI Taxonomy" id="402626"/>
    <lineage>
        <taxon>Bacteria</taxon>
        <taxon>Pseudomonadati</taxon>
        <taxon>Pseudomonadota</taxon>
        <taxon>Betaproteobacteria</taxon>
        <taxon>Burkholderiales</taxon>
        <taxon>Burkholderiaceae</taxon>
        <taxon>Ralstonia</taxon>
    </lineage>
</organism>
<dbReference type="EMBL" id="CP001068">
    <property type="protein sequence ID" value="ACD27276.1"/>
    <property type="molecule type" value="Genomic_DNA"/>
</dbReference>
<evidence type="ECO:0000256" key="1">
    <source>
        <dbReference type="SAM" id="Phobius"/>
    </source>
</evidence>
<name>B2U6Z4_RALPJ</name>
<keyword evidence="1" id="KW-1133">Transmembrane helix</keyword>
<keyword evidence="1" id="KW-0472">Membrane</keyword>
<sequence>MPSHPVQQSSFFRWTHAAVHCVTAKSCIFLQMISIALPVLVLGFLGTLAIVAKGTAARARMTPVEIRTTTKIITKKTIS</sequence>
<proteinExistence type="predicted"/>
<feature type="transmembrane region" description="Helical" evidence="1">
    <location>
        <begin position="28"/>
        <end position="51"/>
    </location>
</feature>
<dbReference type="HOGENOM" id="CLU_2603492_0_0_4"/>
<protein>
    <recommendedName>
        <fullName evidence="3">Transmembrane protein</fullName>
    </recommendedName>
</protein>